<dbReference type="InterPro" id="IPR008454">
    <property type="entry name" value="Collagen-bd_Cna-like_B-typ_dom"/>
</dbReference>
<feature type="domain" description="CNA-B" evidence="2">
    <location>
        <begin position="178"/>
        <end position="258"/>
    </location>
</feature>
<dbReference type="Pfam" id="PF05738">
    <property type="entry name" value="Cna_B"/>
    <property type="match status" value="1"/>
</dbReference>
<dbReference type="Gene3D" id="2.60.40.1140">
    <property type="entry name" value="Collagen-binding surface protein Cna, B-type domain"/>
    <property type="match status" value="1"/>
</dbReference>
<keyword evidence="1" id="KW-0812">Transmembrane</keyword>
<gene>
    <name evidence="3" type="ORF">SAMN02910280_2720</name>
</gene>
<dbReference type="RefSeq" id="WP_072300921.1">
    <property type="nucleotide sequence ID" value="NZ_FPIP01000008.1"/>
</dbReference>
<reference evidence="4" key="1">
    <citation type="submission" date="2016-11" db="EMBL/GenBank/DDBJ databases">
        <authorList>
            <person name="Varghese N."/>
            <person name="Submissions S."/>
        </authorList>
    </citation>
    <scope>NUCLEOTIDE SEQUENCE [LARGE SCALE GENOMIC DNA]</scope>
    <source>
        <strain evidence="4">YL228</strain>
    </source>
</reference>
<dbReference type="SUPFAM" id="SSF49478">
    <property type="entry name" value="Cna protein B-type domain"/>
    <property type="match status" value="1"/>
</dbReference>
<dbReference type="AlphaFoldDB" id="A0A1K1PF50"/>
<sequence>MSEKKNRICSVLLSMLCVVMLLASVMPCIHSAEVKASITLVCEQENVRVSDMSWKIYKVGERRSGKFTLTDEFANYPVDMSGLSTENIRGTAQALESFIIGDRIKALAENVTDNDGNVVFEGLDKGLYLAVAKKVQKEPITYMATPLLFEIKEDGSAEEAFPKIYSVITLHGQVSSYTVKKVWADNDDSFKARPVNVTVDLFKDGELYDTVVLDEASNWQHRWNTLDLDAEWRVVERSIPVKYAVLVDYNSKQFLIKNSYAPDIFIDGGEYTKTTAAVTTSTISTSTSAAATTTGSGLPQTGQLWWPVLPLALGGITLICIGLLTRKKNGDEK</sequence>
<feature type="transmembrane region" description="Helical" evidence="1">
    <location>
        <begin position="304"/>
        <end position="324"/>
    </location>
</feature>
<name>A0A1K1PF50_RUMFL</name>
<evidence type="ECO:0000313" key="4">
    <source>
        <dbReference type="Proteomes" id="UP000183461"/>
    </source>
</evidence>
<dbReference type="InterPro" id="IPR013783">
    <property type="entry name" value="Ig-like_fold"/>
</dbReference>
<dbReference type="EMBL" id="FPIP01000008">
    <property type="protein sequence ID" value="SFW46085.1"/>
    <property type="molecule type" value="Genomic_DNA"/>
</dbReference>
<keyword evidence="1" id="KW-1133">Transmembrane helix</keyword>
<proteinExistence type="predicted"/>
<keyword evidence="1" id="KW-0472">Membrane</keyword>
<evidence type="ECO:0000313" key="3">
    <source>
        <dbReference type="EMBL" id="SFW46085.1"/>
    </source>
</evidence>
<protein>
    <recommendedName>
        <fullName evidence="2">CNA-B domain-containing protein</fullName>
    </recommendedName>
</protein>
<evidence type="ECO:0000256" key="1">
    <source>
        <dbReference type="SAM" id="Phobius"/>
    </source>
</evidence>
<dbReference type="CDD" id="cd00222">
    <property type="entry name" value="CollagenBindB"/>
    <property type="match status" value="1"/>
</dbReference>
<dbReference type="Proteomes" id="UP000183461">
    <property type="component" value="Unassembled WGS sequence"/>
</dbReference>
<organism evidence="3 4">
    <name type="scientific">Ruminococcus flavefaciens</name>
    <dbReference type="NCBI Taxonomy" id="1265"/>
    <lineage>
        <taxon>Bacteria</taxon>
        <taxon>Bacillati</taxon>
        <taxon>Bacillota</taxon>
        <taxon>Clostridia</taxon>
        <taxon>Eubacteriales</taxon>
        <taxon>Oscillospiraceae</taxon>
        <taxon>Ruminococcus</taxon>
    </lineage>
</organism>
<evidence type="ECO:0000259" key="2">
    <source>
        <dbReference type="Pfam" id="PF05738"/>
    </source>
</evidence>
<dbReference type="Gene3D" id="2.60.40.10">
    <property type="entry name" value="Immunoglobulins"/>
    <property type="match status" value="1"/>
</dbReference>
<accession>A0A1K1PF50</accession>